<proteinExistence type="predicted"/>
<reference evidence="1 2" key="1">
    <citation type="journal article" date="2019" name="ACS Chem. Biol.">
        <title>Identification and Mobilization of a Cryptic Antibiotic Biosynthesis Gene Locus from a Human-Pathogenic Nocardia Isolate.</title>
        <authorList>
            <person name="Herisse M."/>
            <person name="Ishida K."/>
            <person name="Porter J.L."/>
            <person name="Howden B."/>
            <person name="Hertweck C."/>
            <person name="Stinear T.P."/>
            <person name="Pidot S.J."/>
        </authorList>
    </citation>
    <scope>NUCLEOTIDE SEQUENCE [LARGE SCALE GENOMIC DNA]</scope>
    <source>
        <strain evidence="1 2">AUSMDU00024985</strain>
    </source>
</reference>
<evidence type="ECO:0000313" key="2">
    <source>
        <dbReference type="Proteomes" id="UP000501705"/>
    </source>
</evidence>
<organism evidence="1 2">
    <name type="scientific">Nocardia brasiliensis</name>
    <dbReference type="NCBI Taxonomy" id="37326"/>
    <lineage>
        <taxon>Bacteria</taxon>
        <taxon>Bacillati</taxon>
        <taxon>Actinomycetota</taxon>
        <taxon>Actinomycetes</taxon>
        <taxon>Mycobacteriales</taxon>
        <taxon>Nocardiaceae</taxon>
        <taxon>Nocardia</taxon>
    </lineage>
</organism>
<dbReference type="RefSeq" id="WP_167465773.1">
    <property type="nucleotide sequence ID" value="NZ_CP046171.1"/>
</dbReference>
<evidence type="ECO:0000313" key="1">
    <source>
        <dbReference type="EMBL" id="QIS06758.1"/>
    </source>
</evidence>
<evidence type="ECO:0008006" key="3">
    <source>
        <dbReference type="Google" id="ProtNLM"/>
    </source>
</evidence>
<name>A0A6G9Y0M8_NOCBR</name>
<dbReference type="EMBL" id="CP046171">
    <property type="protein sequence ID" value="QIS06758.1"/>
    <property type="molecule type" value="Genomic_DNA"/>
</dbReference>
<accession>A0A6G9Y0M8</accession>
<sequence>MYIDTETFVIAYLAPLGYVRAEMPNTPPLPFHLVSRITGSDDGVTDWGTVQIEVFAANRNSARVAARRMHARMLALSPRAVVATDKGPASIDHRATLLGPAFLDYQDENLQRYVARYELATRLTSQPL</sequence>
<dbReference type="AlphaFoldDB" id="A0A6G9Y0M8"/>
<gene>
    <name evidence="1" type="ORF">F5X71_34605</name>
</gene>
<protein>
    <recommendedName>
        <fullName evidence="3">DUF3168 domain-containing protein</fullName>
    </recommendedName>
</protein>
<dbReference type="Proteomes" id="UP000501705">
    <property type="component" value="Chromosome"/>
</dbReference>